<proteinExistence type="predicted"/>
<evidence type="ECO:0000313" key="2">
    <source>
        <dbReference type="Proteomes" id="UP000799421"/>
    </source>
</evidence>
<reference evidence="1" key="1">
    <citation type="journal article" date="2020" name="Stud. Mycol.">
        <title>101 Dothideomycetes genomes: a test case for predicting lifestyles and emergence of pathogens.</title>
        <authorList>
            <person name="Haridas S."/>
            <person name="Albert R."/>
            <person name="Binder M."/>
            <person name="Bloem J."/>
            <person name="Labutti K."/>
            <person name="Salamov A."/>
            <person name="Andreopoulos B."/>
            <person name="Baker S."/>
            <person name="Barry K."/>
            <person name="Bills G."/>
            <person name="Bluhm B."/>
            <person name="Cannon C."/>
            <person name="Castanera R."/>
            <person name="Culley D."/>
            <person name="Daum C."/>
            <person name="Ezra D."/>
            <person name="Gonzalez J."/>
            <person name="Henrissat B."/>
            <person name="Kuo A."/>
            <person name="Liang C."/>
            <person name="Lipzen A."/>
            <person name="Lutzoni F."/>
            <person name="Magnuson J."/>
            <person name="Mondo S."/>
            <person name="Nolan M."/>
            <person name="Ohm R."/>
            <person name="Pangilinan J."/>
            <person name="Park H.-J."/>
            <person name="Ramirez L."/>
            <person name="Alfaro M."/>
            <person name="Sun H."/>
            <person name="Tritt A."/>
            <person name="Yoshinaga Y."/>
            <person name="Zwiers L.-H."/>
            <person name="Turgeon B."/>
            <person name="Goodwin S."/>
            <person name="Spatafora J."/>
            <person name="Crous P."/>
            <person name="Grigoriev I."/>
        </authorList>
    </citation>
    <scope>NUCLEOTIDE SEQUENCE</scope>
    <source>
        <strain evidence="1">CBS 480.64</strain>
    </source>
</reference>
<dbReference type="Proteomes" id="UP000799421">
    <property type="component" value="Unassembled WGS sequence"/>
</dbReference>
<name>A0A6A7C0D1_9PEZI</name>
<organism evidence="1 2">
    <name type="scientific">Piedraia hortae CBS 480.64</name>
    <dbReference type="NCBI Taxonomy" id="1314780"/>
    <lineage>
        <taxon>Eukaryota</taxon>
        <taxon>Fungi</taxon>
        <taxon>Dikarya</taxon>
        <taxon>Ascomycota</taxon>
        <taxon>Pezizomycotina</taxon>
        <taxon>Dothideomycetes</taxon>
        <taxon>Dothideomycetidae</taxon>
        <taxon>Capnodiales</taxon>
        <taxon>Piedraiaceae</taxon>
        <taxon>Piedraia</taxon>
    </lineage>
</organism>
<protein>
    <recommendedName>
        <fullName evidence="3">SKP1 component POZ domain-containing protein</fullName>
    </recommendedName>
</protein>
<dbReference type="SUPFAM" id="SSF54695">
    <property type="entry name" value="POZ domain"/>
    <property type="match status" value="1"/>
</dbReference>
<dbReference type="AlphaFoldDB" id="A0A6A7C0D1"/>
<dbReference type="Gene3D" id="3.30.710.10">
    <property type="entry name" value="Potassium Channel Kv1.1, Chain A"/>
    <property type="match status" value="1"/>
</dbReference>
<dbReference type="EMBL" id="MU005976">
    <property type="protein sequence ID" value="KAF2860960.1"/>
    <property type="molecule type" value="Genomic_DNA"/>
</dbReference>
<evidence type="ECO:0008006" key="3">
    <source>
        <dbReference type="Google" id="ProtNLM"/>
    </source>
</evidence>
<sequence length="109" mass="12480">MLASRSSLSSPGDHIVYICAGDGVPIPICRRVAERIRSMRRMGNYFVESEGPILIGRRPRAVRNIIEWCEHHEHDALPTTDINHGRLQISLLEWDKVFFADLDLYAYST</sequence>
<dbReference type="InterPro" id="IPR011333">
    <property type="entry name" value="SKP1/BTB/POZ_sf"/>
</dbReference>
<accession>A0A6A7C0D1</accession>
<evidence type="ECO:0000313" key="1">
    <source>
        <dbReference type="EMBL" id="KAF2860960.1"/>
    </source>
</evidence>
<keyword evidence="2" id="KW-1185">Reference proteome</keyword>
<gene>
    <name evidence="1" type="ORF">K470DRAFT_270193</name>
</gene>